<dbReference type="EMBL" id="JASUXU010000182">
    <property type="protein sequence ID" value="KAK0302534.1"/>
    <property type="molecule type" value="Genomic_DNA"/>
</dbReference>
<organism evidence="3 4">
    <name type="scientific">Friedmanniomyces endolithicus</name>
    <dbReference type="NCBI Taxonomy" id="329885"/>
    <lineage>
        <taxon>Eukaryota</taxon>
        <taxon>Fungi</taxon>
        <taxon>Dikarya</taxon>
        <taxon>Ascomycota</taxon>
        <taxon>Pezizomycotina</taxon>
        <taxon>Dothideomycetes</taxon>
        <taxon>Dothideomycetidae</taxon>
        <taxon>Mycosphaerellales</taxon>
        <taxon>Teratosphaeriaceae</taxon>
        <taxon>Friedmanniomyces</taxon>
    </lineage>
</organism>
<proteinExistence type="predicted"/>
<feature type="domain" description="Fungal death-pathway protein SesB" evidence="1">
    <location>
        <begin position="8"/>
        <end position="27"/>
    </location>
</feature>
<evidence type="ECO:0000259" key="1">
    <source>
        <dbReference type="Pfam" id="PF17046"/>
    </source>
</evidence>
<evidence type="ECO:0000313" key="2">
    <source>
        <dbReference type="EMBL" id="KAK0302534.1"/>
    </source>
</evidence>
<evidence type="ECO:0000313" key="4">
    <source>
        <dbReference type="Proteomes" id="UP001175353"/>
    </source>
</evidence>
<protein>
    <recommendedName>
        <fullName evidence="1">Fungal death-pathway protein SesB domain-containing protein</fullName>
    </recommendedName>
</protein>
<comment type="caution">
    <text evidence="3">The sequence shown here is derived from an EMBL/GenBank/DDBJ whole genome shotgun (WGS) entry which is preliminary data.</text>
</comment>
<evidence type="ECO:0000313" key="3">
    <source>
        <dbReference type="EMBL" id="KAK0955855.1"/>
    </source>
</evidence>
<dbReference type="Proteomes" id="UP001168146">
    <property type="component" value="Unassembled WGS sequence"/>
</dbReference>
<dbReference type="InterPro" id="IPR031469">
    <property type="entry name" value="SesB_dom"/>
</dbReference>
<dbReference type="EMBL" id="JAUJLE010000455">
    <property type="protein sequence ID" value="KAK0955855.1"/>
    <property type="molecule type" value="Genomic_DNA"/>
</dbReference>
<name>A0AAN6K456_9PEZI</name>
<reference evidence="3" key="2">
    <citation type="submission" date="2023-06" db="EMBL/GenBank/DDBJ databases">
        <title>Black Yeasts Isolated from many extreme environments.</title>
        <authorList>
            <person name="Coleine C."/>
            <person name="Stajich J.E."/>
            <person name="Selbmann L."/>
        </authorList>
    </citation>
    <scope>NUCLEOTIDE SEQUENCE</scope>
    <source>
        <strain evidence="3">CCFEE 5200</strain>
    </source>
</reference>
<dbReference type="Proteomes" id="UP001175353">
    <property type="component" value="Unassembled WGS sequence"/>
</dbReference>
<sequence length="98" mass="10247">MSLRDVNASFGNHNSGFQLAQNSGTINFTTGNCAVKATFGRHSHFDAARPETPPDPLSTVPFPHDPDYVDCGPLIDEIDEKLGAPAARVALVGLGGVG</sequence>
<dbReference type="Pfam" id="PF17046">
    <property type="entry name" value="Ses_B"/>
    <property type="match status" value="1"/>
</dbReference>
<keyword evidence="4" id="KW-1185">Reference proteome</keyword>
<gene>
    <name evidence="2" type="ORF">LTR82_017837</name>
    <name evidence="3" type="ORF">LTR91_022652</name>
</gene>
<dbReference type="AlphaFoldDB" id="A0AAN6K456"/>
<reference evidence="2" key="1">
    <citation type="submission" date="2021-12" db="EMBL/GenBank/DDBJ databases">
        <title>Black yeast isolated from Biological Soil Crust.</title>
        <authorList>
            <person name="Kurbessoian T."/>
        </authorList>
    </citation>
    <scope>NUCLEOTIDE SEQUENCE</scope>
    <source>
        <strain evidence="2">CCFEE 5208</strain>
    </source>
</reference>
<accession>A0AAN6K456</accession>